<evidence type="ECO:0000259" key="1">
    <source>
        <dbReference type="Pfam" id="PF00307"/>
    </source>
</evidence>
<protein>
    <submittedName>
        <fullName evidence="2">Filamin-A-like</fullName>
    </submittedName>
</protein>
<keyword evidence="3" id="KW-1185">Reference proteome</keyword>
<dbReference type="InterPro" id="IPR001715">
    <property type="entry name" value="CH_dom"/>
</dbReference>
<dbReference type="Pfam" id="PF00307">
    <property type="entry name" value="CH"/>
    <property type="match status" value="1"/>
</dbReference>
<evidence type="ECO:0000313" key="2">
    <source>
        <dbReference type="EMBL" id="GFR82094.1"/>
    </source>
</evidence>
<feature type="domain" description="Calponin-homology (CH)" evidence="1">
    <location>
        <begin position="12"/>
        <end position="97"/>
    </location>
</feature>
<dbReference type="EMBL" id="BMAT01001243">
    <property type="protein sequence ID" value="GFR82094.1"/>
    <property type="molecule type" value="Genomic_DNA"/>
</dbReference>
<gene>
    <name evidence="2" type="ORF">ElyMa_000618700</name>
</gene>
<sequence length="284" mass="32438">MTSRSVVIQQSEDKRFYAFTRDWQDGQALVNLVQSAGGTVTVQPGEQADNVQLIQAALDAGQQQLGIEPLLSAKEINAQHTHHLGMMTYSSQYFRYSNSMPYEGYHLTEPKTRISNNVSYNSINGGPKDNVSIIKTNYSNRNGVKHLHNGNHNNYNYSQKYDYNQHHNHIVNNNNNNSINSYPYTNGHLNSNSNNTSLYSEVFKPLRWATVLYKNLPNYTAELLVLRCDKEADMTKGGYYYANEVCVLADKISSPWIWFRPIKFNDVVPFVAQRYIKNASPHDN</sequence>
<dbReference type="Gene3D" id="1.10.418.10">
    <property type="entry name" value="Calponin-like domain"/>
    <property type="match status" value="1"/>
</dbReference>
<evidence type="ECO:0000313" key="3">
    <source>
        <dbReference type="Proteomes" id="UP000762676"/>
    </source>
</evidence>
<proteinExistence type="predicted"/>
<dbReference type="InterPro" id="IPR036872">
    <property type="entry name" value="CH_dom_sf"/>
</dbReference>
<comment type="caution">
    <text evidence="2">The sequence shown here is derived from an EMBL/GenBank/DDBJ whole genome shotgun (WGS) entry which is preliminary data.</text>
</comment>
<accession>A0AAV4GA43</accession>
<dbReference type="Proteomes" id="UP000762676">
    <property type="component" value="Unassembled WGS sequence"/>
</dbReference>
<name>A0AAV4GA43_9GAST</name>
<dbReference type="SUPFAM" id="SSF47576">
    <property type="entry name" value="Calponin-homology domain, CH-domain"/>
    <property type="match status" value="1"/>
</dbReference>
<organism evidence="2 3">
    <name type="scientific">Elysia marginata</name>
    <dbReference type="NCBI Taxonomy" id="1093978"/>
    <lineage>
        <taxon>Eukaryota</taxon>
        <taxon>Metazoa</taxon>
        <taxon>Spiralia</taxon>
        <taxon>Lophotrochozoa</taxon>
        <taxon>Mollusca</taxon>
        <taxon>Gastropoda</taxon>
        <taxon>Heterobranchia</taxon>
        <taxon>Euthyneura</taxon>
        <taxon>Panpulmonata</taxon>
        <taxon>Sacoglossa</taxon>
        <taxon>Placobranchoidea</taxon>
        <taxon>Plakobranchidae</taxon>
        <taxon>Elysia</taxon>
    </lineage>
</organism>
<reference evidence="2 3" key="1">
    <citation type="journal article" date="2021" name="Elife">
        <title>Chloroplast acquisition without the gene transfer in kleptoplastic sea slugs, Plakobranchus ocellatus.</title>
        <authorList>
            <person name="Maeda T."/>
            <person name="Takahashi S."/>
            <person name="Yoshida T."/>
            <person name="Shimamura S."/>
            <person name="Takaki Y."/>
            <person name="Nagai Y."/>
            <person name="Toyoda A."/>
            <person name="Suzuki Y."/>
            <person name="Arimoto A."/>
            <person name="Ishii H."/>
            <person name="Satoh N."/>
            <person name="Nishiyama T."/>
            <person name="Hasebe M."/>
            <person name="Maruyama T."/>
            <person name="Minagawa J."/>
            <person name="Obokata J."/>
            <person name="Shigenobu S."/>
        </authorList>
    </citation>
    <scope>NUCLEOTIDE SEQUENCE [LARGE SCALE GENOMIC DNA]</scope>
</reference>
<dbReference type="AlphaFoldDB" id="A0AAV4GA43"/>